<proteinExistence type="predicted"/>
<dbReference type="EMBL" id="RDQH01000327">
    <property type="protein sequence ID" value="RXI08783.1"/>
    <property type="molecule type" value="Genomic_DNA"/>
</dbReference>
<dbReference type="Proteomes" id="UP000290289">
    <property type="component" value="Chromosome 1"/>
</dbReference>
<evidence type="ECO:0000313" key="1">
    <source>
        <dbReference type="EMBL" id="RXI08783.1"/>
    </source>
</evidence>
<gene>
    <name evidence="1" type="ORF">DVH24_022927</name>
</gene>
<sequence length="83" mass="9711">MPPYKEQKLDSKSRELLTWALVKVSQLGDRVIAFHVLVYDSFCNLKQVDLKLKICRGTLIKKILVREANWYTASKRMLSSKLR</sequence>
<evidence type="ECO:0000313" key="2">
    <source>
        <dbReference type="Proteomes" id="UP000290289"/>
    </source>
</evidence>
<protein>
    <submittedName>
        <fullName evidence="1">Uncharacterized protein</fullName>
    </submittedName>
</protein>
<comment type="caution">
    <text evidence="1">The sequence shown here is derived from an EMBL/GenBank/DDBJ whole genome shotgun (WGS) entry which is preliminary data.</text>
</comment>
<keyword evidence="2" id="KW-1185">Reference proteome</keyword>
<accession>A0A498KUY4</accession>
<name>A0A498KUY4_MALDO</name>
<organism evidence="1 2">
    <name type="scientific">Malus domestica</name>
    <name type="common">Apple</name>
    <name type="synonym">Pyrus malus</name>
    <dbReference type="NCBI Taxonomy" id="3750"/>
    <lineage>
        <taxon>Eukaryota</taxon>
        <taxon>Viridiplantae</taxon>
        <taxon>Streptophyta</taxon>
        <taxon>Embryophyta</taxon>
        <taxon>Tracheophyta</taxon>
        <taxon>Spermatophyta</taxon>
        <taxon>Magnoliopsida</taxon>
        <taxon>eudicotyledons</taxon>
        <taxon>Gunneridae</taxon>
        <taxon>Pentapetalae</taxon>
        <taxon>rosids</taxon>
        <taxon>fabids</taxon>
        <taxon>Rosales</taxon>
        <taxon>Rosaceae</taxon>
        <taxon>Amygdaloideae</taxon>
        <taxon>Maleae</taxon>
        <taxon>Malus</taxon>
    </lineage>
</organism>
<dbReference type="AlphaFoldDB" id="A0A498KUY4"/>
<reference evidence="1 2" key="1">
    <citation type="submission" date="2018-10" db="EMBL/GenBank/DDBJ databases">
        <title>A high-quality apple genome assembly.</title>
        <authorList>
            <person name="Hu J."/>
        </authorList>
    </citation>
    <scope>NUCLEOTIDE SEQUENCE [LARGE SCALE GENOMIC DNA]</scope>
    <source>
        <strain evidence="2">cv. HFTH1</strain>
        <tissue evidence="1">Young leaf</tissue>
    </source>
</reference>